<protein>
    <submittedName>
        <fullName evidence="1">DUF1062 domain-containing protein</fullName>
    </submittedName>
</protein>
<dbReference type="Proteomes" id="UP001300261">
    <property type="component" value="Unassembled WGS sequence"/>
</dbReference>
<organism evidence="1 2">
    <name type="scientific">Roseibium salinum</name>
    <dbReference type="NCBI Taxonomy" id="1604349"/>
    <lineage>
        <taxon>Bacteria</taxon>
        <taxon>Pseudomonadati</taxon>
        <taxon>Pseudomonadota</taxon>
        <taxon>Alphaproteobacteria</taxon>
        <taxon>Hyphomicrobiales</taxon>
        <taxon>Stappiaceae</taxon>
        <taxon>Roseibium</taxon>
    </lineage>
</organism>
<evidence type="ECO:0000313" key="1">
    <source>
        <dbReference type="EMBL" id="MCX2721856.1"/>
    </source>
</evidence>
<gene>
    <name evidence="1" type="ORF">ON753_05460</name>
</gene>
<dbReference type="InterPro" id="IPR009412">
    <property type="entry name" value="DUF1062"/>
</dbReference>
<dbReference type="EMBL" id="JAPEVI010000003">
    <property type="protein sequence ID" value="MCX2721856.1"/>
    <property type="molecule type" value="Genomic_DNA"/>
</dbReference>
<proteinExistence type="predicted"/>
<evidence type="ECO:0000313" key="2">
    <source>
        <dbReference type="Proteomes" id="UP001300261"/>
    </source>
</evidence>
<dbReference type="Pfam" id="PF06353">
    <property type="entry name" value="DUF1062"/>
    <property type="match status" value="1"/>
</dbReference>
<reference evidence="1 2" key="1">
    <citation type="journal article" date="2016" name="Int. J. Syst. Evol. Microbiol.">
        <title>Labrenzia salina sp. nov., isolated from the rhizosphere of the halophyte Arthrocnemum macrostachyum.</title>
        <authorList>
            <person name="Camacho M."/>
            <person name="Redondo-Gomez S."/>
            <person name="Rodriguez-Llorente I."/>
            <person name="Rohde M."/>
            <person name="Sproer C."/>
            <person name="Schumann P."/>
            <person name="Klenk H.P."/>
            <person name="Montero-Calasanz M.D.C."/>
        </authorList>
    </citation>
    <scope>NUCLEOTIDE SEQUENCE [LARGE SCALE GENOMIC DNA]</scope>
    <source>
        <strain evidence="1 2">DSM 29163</strain>
    </source>
</reference>
<sequence length="214" mass="23892">MSSFLKIEWTVLYNEKPAVYRPCSGCRTIGAFASTGKFRLNANGSRMDAWLIYRCRACGARWNRPLFERRRVKSISRRQLQALQENDPVLAQRLAREGGSLGGWRTDNCGSFSLMSRIVSTGPACTGETLLVIRNPDLARVRLDQVLAHGLALPRKEVLRLFRDGMFRVQEASDKVVRRPLPAEIAVELSSRDEGGSSGILRRLIGSGRGENLS</sequence>
<dbReference type="RefSeq" id="WP_265961562.1">
    <property type="nucleotide sequence ID" value="NZ_JAPEVI010000003.1"/>
</dbReference>
<keyword evidence="2" id="KW-1185">Reference proteome</keyword>
<comment type="caution">
    <text evidence="1">The sequence shown here is derived from an EMBL/GenBank/DDBJ whole genome shotgun (WGS) entry which is preliminary data.</text>
</comment>
<name>A0ABT3QYF1_9HYPH</name>
<accession>A0ABT3QYF1</accession>